<dbReference type="EMBL" id="JAEKNR010000024">
    <property type="protein sequence ID" value="MBJ7596830.1"/>
    <property type="molecule type" value="Genomic_DNA"/>
</dbReference>
<dbReference type="GO" id="GO:0004016">
    <property type="term" value="F:adenylate cyclase activity"/>
    <property type="evidence" value="ECO:0007669"/>
    <property type="project" value="TreeGrafter"/>
</dbReference>
<dbReference type="SMART" id="SM00421">
    <property type="entry name" value="HTH_LUXR"/>
    <property type="match status" value="1"/>
</dbReference>
<dbReference type="Gene3D" id="3.40.50.300">
    <property type="entry name" value="P-loop containing nucleotide triphosphate hydrolases"/>
    <property type="match status" value="1"/>
</dbReference>
<dbReference type="SUPFAM" id="SSF46894">
    <property type="entry name" value="C-terminal effector domain of the bipartite response regulators"/>
    <property type="match status" value="1"/>
</dbReference>
<keyword evidence="1" id="KW-0547">Nucleotide-binding</keyword>
<dbReference type="PANTHER" id="PTHR16305:SF35">
    <property type="entry name" value="TRANSCRIPTIONAL ACTIVATOR DOMAIN"/>
    <property type="match status" value="1"/>
</dbReference>
<organism evidence="4 5">
    <name type="scientific">Candidatus Nephthysia bennettiae</name>
    <dbReference type="NCBI Taxonomy" id="3127016"/>
    <lineage>
        <taxon>Bacteria</taxon>
        <taxon>Bacillati</taxon>
        <taxon>Candidatus Dormiibacterota</taxon>
        <taxon>Candidatus Dormibacteria</taxon>
        <taxon>Candidatus Dormibacterales</taxon>
        <taxon>Candidatus Dormibacteraceae</taxon>
        <taxon>Candidatus Nephthysia</taxon>
    </lineage>
</organism>
<dbReference type="Proteomes" id="UP000612893">
    <property type="component" value="Unassembled WGS sequence"/>
</dbReference>
<dbReference type="GO" id="GO:0006355">
    <property type="term" value="P:regulation of DNA-templated transcription"/>
    <property type="evidence" value="ECO:0007669"/>
    <property type="project" value="InterPro"/>
</dbReference>
<dbReference type="GO" id="GO:0003677">
    <property type="term" value="F:DNA binding"/>
    <property type="evidence" value="ECO:0007669"/>
    <property type="project" value="InterPro"/>
</dbReference>
<dbReference type="SUPFAM" id="SSF48452">
    <property type="entry name" value="TPR-like"/>
    <property type="match status" value="1"/>
</dbReference>
<gene>
    <name evidence="4" type="ORF">JF922_01915</name>
</gene>
<keyword evidence="5" id="KW-1185">Reference proteome</keyword>
<dbReference type="Gene3D" id="1.10.10.10">
    <property type="entry name" value="Winged helix-like DNA-binding domain superfamily/Winged helix DNA-binding domain"/>
    <property type="match status" value="1"/>
</dbReference>
<dbReference type="PRINTS" id="PR00038">
    <property type="entry name" value="HTHLUXR"/>
</dbReference>
<dbReference type="InterPro" id="IPR036388">
    <property type="entry name" value="WH-like_DNA-bd_sf"/>
</dbReference>
<dbReference type="CDD" id="cd06170">
    <property type="entry name" value="LuxR_C_like"/>
    <property type="match status" value="1"/>
</dbReference>
<dbReference type="InterPro" id="IPR000792">
    <property type="entry name" value="Tscrpt_reg_LuxR_C"/>
</dbReference>
<dbReference type="PANTHER" id="PTHR16305">
    <property type="entry name" value="TESTICULAR SOLUBLE ADENYLYL CYCLASE"/>
    <property type="match status" value="1"/>
</dbReference>
<dbReference type="PROSITE" id="PS00622">
    <property type="entry name" value="HTH_LUXR_1"/>
    <property type="match status" value="1"/>
</dbReference>
<protein>
    <submittedName>
        <fullName evidence="4">AAA family ATPase</fullName>
    </submittedName>
</protein>
<keyword evidence="2" id="KW-0067">ATP-binding</keyword>
<dbReference type="InterPro" id="IPR027417">
    <property type="entry name" value="P-loop_NTPase"/>
</dbReference>
<comment type="caution">
    <text evidence="4">The sequence shown here is derived from an EMBL/GenBank/DDBJ whole genome shotgun (WGS) entry which is preliminary data.</text>
</comment>
<dbReference type="PROSITE" id="PS50043">
    <property type="entry name" value="HTH_LUXR_2"/>
    <property type="match status" value="1"/>
</dbReference>
<dbReference type="Gene3D" id="1.25.40.10">
    <property type="entry name" value="Tetratricopeptide repeat domain"/>
    <property type="match status" value="1"/>
</dbReference>
<reference evidence="4" key="1">
    <citation type="submission" date="2020-10" db="EMBL/GenBank/DDBJ databases">
        <title>Ca. Dormibacterota MAGs.</title>
        <authorList>
            <person name="Montgomery K."/>
        </authorList>
    </citation>
    <scope>NUCLEOTIDE SEQUENCE [LARGE SCALE GENOMIC DNA]</scope>
    <source>
        <strain evidence="4">SC8812_S17_10</strain>
    </source>
</reference>
<dbReference type="InterPro" id="IPR041664">
    <property type="entry name" value="AAA_16"/>
</dbReference>
<evidence type="ECO:0000313" key="5">
    <source>
        <dbReference type="Proteomes" id="UP000612893"/>
    </source>
</evidence>
<evidence type="ECO:0000313" key="4">
    <source>
        <dbReference type="EMBL" id="MBJ7596830.1"/>
    </source>
</evidence>
<dbReference type="GO" id="GO:0005737">
    <property type="term" value="C:cytoplasm"/>
    <property type="evidence" value="ECO:0007669"/>
    <property type="project" value="TreeGrafter"/>
</dbReference>
<dbReference type="GO" id="GO:0005524">
    <property type="term" value="F:ATP binding"/>
    <property type="evidence" value="ECO:0007669"/>
    <property type="project" value="UniProtKB-KW"/>
</dbReference>
<evidence type="ECO:0000256" key="1">
    <source>
        <dbReference type="ARBA" id="ARBA00022741"/>
    </source>
</evidence>
<dbReference type="InterPro" id="IPR016032">
    <property type="entry name" value="Sig_transdc_resp-reg_C-effctor"/>
</dbReference>
<accession>A0A934K1K0</accession>
<proteinExistence type="predicted"/>
<name>A0A934K1K0_9BACT</name>
<dbReference type="SUPFAM" id="SSF52540">
    <property type="entry name" value="P-loop containing nucleoside triphosphate hydrolases"/>
    <property type="match status" value="1"/>
</dbReference>
<dbReference type="InterPro" id="IPR011990">
    <property type="entry name" value="TPR-like_helical_dom_sf"/>
</dbReference>
<evidence type="ECO:0000259" key="3">
    <source>
        <dbReference type="PROSITE" id="PS50043"/>
    </source>
</evidence>
<dbReference type="RefSeq" id="WP_338198664.1">
    <property type="nucleotide sequence ID" value="NZ_JAEKNR010000024.1"/>
</dbReference>
<feature type="domain" description="HTH luxR-type" evidence="3">
    <location>
        <begin position="894"/>
        <end position="959"/>
    </location>
</feature>
<evidence type="ECO:0000256" key="2">
    <source>
        <dbReference type="ARBA" id="ARBA00022840"/>
    </source>
</evidence>
<dbReference type="Pfam" id="PF13191">
    <property type="entry name" value="AAA_16"/>
    <property type="match status" value="1"/>
</dbReference>
<dbReference type="AlphaFoldDB" id="A0A934K1K0"/>
<dbReference type="Pfam" id="PF00196">
    <property type="entry name" value="GerE"/>
    <property type="match status" value="1"/>
</dbReference>
<sequence length="971" mass="104681">MSRAALPRLVGRAKESGELDRELRRAAGGELRSVLVVAEPGLGKSRLTAELASRHRRWTTALVARGHPLGATASFGLWAEALEHHLAQLQPETVRQLCGSRLDDLSGLLGSVAAVRGGPPEREAPRLRLLEGLTSLLRNLSRVAPLIVVLDDVHLADASSMDALGYLSRNLAGSPVLVIATARPVELARNELARETLLALEQDGLLRRVPLQPLDHGQLRQLAEAVLMGGRAPDALVDWLQDRSLGNPLFAIGLMRSLIDGGGDIERPQLARLPEELGERIQLRLRVLSPSALATLELMAVLGQRVAVDDLVHVSGRPLERMAELLSETIEQRLVIEEERGRELEYEISHPLFQEAIYQGMSRARQRALHSQIARSLVAAGRLAQAAAHFVRSAGPGDQEAIAAVLSAFRQAEERQSHGEAMVLLEALLALIPAADPRWLKVLDVMAEDPEWVVDHKADAYAAAGIEAMRRIERLVEASSDLNRRGLVKLRLTNFLAFGAGDLEEGERCARQALELFEQAGQSGRARTAANELGWIRGLRGDLPAQVEAATLAIVAGDEAGDRVLTMQALGSLAWASIHLGRRHDSESSLRRAVEMARAEGRMYRLTWCLSFLAFGQAAEGRVGEARELLAEARAGNPAYPDTVLLEIAAWVEWIAGRFDSSAGSWLQSAAMNRGALAGRRGWGVPPAVVSLAELGRLPEARLHLTAAAGRGQWNFALHMCRWADGVLTEREGDAGAAVDALTAAARALIADGHLAFASFVLLDLAECASRARYATAADWAAGELQSISERIEDELQAGMAALARAWALLAGGRGAAEQARMAAARLEPLSCEVFWGRAQEALGLGLASADREASISALASAVAIFDRSGAGWRRDRANEAMRELGQAGRRAAGRHGGVALSSRERDVALLAVEGLTARQIGERLHIGERTVETHLANLYVKLGVESKRELLQHAEELGLRSRLDVGAQGE</sequence>